<feature type="region of interest" description="Disordered" evidence="1">
    <location>
        <begin position="68"/>
        <end position="90"/>
    </location>
</feature>
<name>A0A1J7BWZ3_9ACTN</name>
<keyword evidence="2" id="KW-1133">Transmembrane helix</keyword>
<accession>A0A1J7BWZ3</accession>
<keyword evidence="2" id="KW-0472">Membrane</keyword>
<dbReference type="AlphaFoldDB" id="A0A1J7BWZ3"/>
<evidence type="ECO:0000256" key="1">
    <source>
        <dbReference type="SAM" id="MobiDB-lite"/>
    </source>
</evidence>
<dbReference type="STRING" id="1428644.BIV57_08125"/>
<dbReference type="Proteomes" id="UP000243342">
    <property type="component" value="Unassembled WGS sequence"/>
</dbReference>
<reference evidence="3 4" key="1">
    <citation type="submission" date="2016-10" db="EMBL/GenBank/DDBJ databases">
        <title>Genome sequence of Streptomyces gilvigriseus MUSC 26.</title>
        <authorList>
            <person name="Lee L.-H."/>
            <person name="Ser H.-L."/>
        </authorList>
    </citation>
    <scope>NUCLEOTIDE SEQUENCE [LARGE SCALE GENOMIC DNA]</scope>
    <source>
        <strain evidence="3 4">MUSC 26</strain>
    </source>
</reference>
<proteinExistence type="predicted"/>
<feature type="transmembrane region" description="Helical" evidence="2">
    <location>
        <begin position="32"/>
        <end position="54"/>
    </location>
</feature>
<dbReference type="EMBL" id="MLCF01000036">
    <property type="protein sequence ID" value="OIV37993.1"/>
    <property type="molecule type" value="Genomic_DNA"/>
</dbReference>
<keyword evidence="4" id="KW-1185">Reference proteome</keyword>
<organism evidence="3 4">
    <name type="scientific">Mangrovactinospora gilvigrisea</name>
    <dbReference type="NCBI Taxonomy" id="1428644"/>
    <lineage>
        <taxon>Bacteria</taxon>
        <taxon>Bacillati</taxon>
        <taxon>Actinomycetota</taxon>
        <taxon>Actinomycetes</taxon>
        <taxon>Kitasatosporales</taxon>
        <taxon>Streptomycetaceae</taxon>
        <taxon>Mangrovactinospora</taxon>
    </lineage>
</organism>
<evidence type="ECO:0000313" key="3">
    <source>
        <dbReference type="EMBL" id="OIV37993.1"/>
    </source>
</evidence>
<keyword evidence="2" id="KW-0812">Transmembrane</keyword>
<evidence type="ECO:0000256" key="2">
    <source>
        <dbReference type="SAM" id="Phobius"/>
    </source>
</evidence>
<protein>
    <submittedName>
        <fullName evidence="3">Uncharacterized protein</fullName>
    </submittedName>
</protein>
<dbReference type="RefSeq" id="WP_175548701.1">
    <property type="nucleotide sequence ID" value="NZ_MLCF01000036.1"/>
</dbReference>
<gene>
    <name evidence="3" type="ORF">BIV57_08125</name>
</gene>
<sequence>MRQRQDQREWLHQLSDINAGARDELRGLLRPLLLLVGLVAVVLLLAVGGSALAARGMASMHSRQAAAATASPTASAQPTASASAHPPAAAQQAAWRDQVRAFLTAAGGSGSAWLAYLPAATDPTSTFAYTARHDTDPGVRSAGGEAKVSDPALLAAAPARRLRTALSLDGTVDAATLRATAATGTAEHFTLRFTVTARDGSTLAGIAEGRMRAGAAHATLTRLVYPATG</sequence>
<evidence type="ECO:0000313" key="4">
    <source>
        <dbReference type="Proteomes" id="UP000243342"/>
    </source>
</evidence>
<comment type="caution">
    <text evidence="3">The sequence shown here is derived from an EMBL/GenBank/DDBJ whole genome shotgun (WGS) entry which is preliminary data.</text>
</comment>